<keyword evidence="1" id="KW-0472">Membrane</keyword>
<dbReference type="EMBL" id="CAJJDP010000163">
    <property type="protein sequence ID" value="CAD8213296.1"/>
    <property type="molecule type" value="Genomic_DNA"/>
</dbReference>
<dbReference type="Proteomes" id="UP000683925">
    <property type="component" value="Unassembled WGS sequence"/>
</dbReference>
<feature type="transmembrane region" description="Helical" evidence="1">
    <location>
        <begin position="182"/>
        <end position="199"/>
    </location>
</feature>
<feature type="transmembrane region" description="Helical" evidence="1">
    <location>
        <begin position="594"/>
        <end position="621"/>
    </location>
</feature>
<organism evidence="4 5">
    <name type="scientific">Paramecium octaurelia</name>
    <dbReference type="NCBI Taxonomy" id="43137"/>
    <lineage>
        <taxon>Eukaryota</taxon>
        <taxon>Sar</taxon>
        <taxon>Alveolata</taxon>
        <taxon>Ciliophora</taxon>
        <taxon>Intramacronucleata</taxon>
        <taxon>Oligohymenophorea</taxon>
        <taxon>Peniculida</taxon>
        <taxon>Parameciidae</taxon>
        <taxon>Paramecium</taxon>
    </lineage>
</organism>
<feature type="domain" description="CSC1/OSCA1-like cytosolic" evidence="3">
    <location>
        <begin position="219"/>
        <end position="387"/>
    </location>
</feature>
<feature type="transmembrane region" description="Helical" evidence="1">
    <location>
        <begin position="527"/>
        <end position="550"/>
    </location>
</feature>
<feature type="transmembrane region" description="Helical" evidence="1">
    <location>
        <begin position="114"/>
        <end position="134"/>
    </location>
</feature>
<dbReference type="InterPro" id="IPR027815">
    <property type="entry name" value="CSC1/OSCA1-like_cyt"/>
</dbReference>
<evidence type="ECO:0000259" key="3">
    <source>
        <dbReference type="Pfam" id="PF14703"/>
    </source>
</evidence>
<accession>A0A8S1YFS2</accession>
<dbReference type="AlphaFoldDB" id="A0A8S1YFS2"/>
<feature type="transmembrane region" description="Helical" evidence="1">
    <location>
        <begin position="400"/>
        <end position="420"/>
    </location>
</feature>
<dbReference type="InterPro" id="IPR049452">
    <property type="entry name" value="Anoctamin_TM"/>
</dbReference>
<keyword evidence="5" id="KW-1185">Reference proteome</keyword>
<dbReference type="Pfam" id="PF04547">
    <property type="entry name" value="Anoctamin"/>
    <property type="match status" value="1"/>
</dbReference>
<feature type="transmembrane region" description="Helical" evidence="1">
    <location>
        <begin position="483"/>
        <end position="507"/>
    </location>
</feature>
<keyword evidence="1" id="KW-0812">Transmembrane</keyword>
<dbReference type="GO" id="GO:0005227">
    <property type="term" value="F:calcium-activated cation channel activity"/>
    <property type="evidence" value="ECO:0007669"/>
    <property type="project" value="InterPro"/>
</dbReference>
<dbReference type="Pfam" id="PF14703">
    <property type="entry name" value="PHM7_cyt"/>
    <property type="match status" value="1"/>
</dbReference>
<dbReference type="GO" id="GO:0005886">
    <property type="term" value="C:plasma membrane"/>
    <property type="evidence" value="ECO:0007669"/>
    <property type="project" value="TreeGrafter"/>
</dbReference>
<name>A0A8S1YFS2_PAROT</name>
<evidence type="ECO:0000313" key="5">
    <source>
        <dbReference type="Proteomes" id="UP000683925"/>
    </source>
</evidence>
<dbReference type="InterPro" id="IPR045122">
    <property type="entry name" value="Csc1-like"/>
</dbReference>
<dbReference type="PANTHER" id="PTHR13018:SF83">
    <property type="entry name" value="RRM DOMAIN-CONTAINING PROTEIN"/>
    <property type="match status" value="1"/>
</dbReference>
<evidence type="ECO:0000256" key="1">
    <source>
        <dbReference type="SAM" id="Phobius"/>
    </source>
</evidence>
<evidence type="ECO:0000259" key="2">
    <source>
        <dbReference type="Pfam" id="PF04547"/>
    </source>
</evidence>
<feature type="transmembrane region" description="Helical" evidence="1">
    <location>
        <begin position="440"/>
        <end position="462"/>
    </location>
</feature>
<keyword evidence="1" id="KW-1133">Transmembrane helix</keyword>
<dbReference type="OMA" id="YHQIQHI"/>
<gene>
    <name evidence="4" type="ORF">POCTA_138.1.T1610045</name>
</gene>
<reference evidence="4" key="1">
    <citation type="submission" date="2021-01" db="EMBL/GenBank/DDBJ databases">
        <authorList>
            <consortium name="Genoscope - CEA"/>
            <person name="William W."/>
        </authorList>
    </citation>
    <scope>NUCLEOTIDE SEQUENCE</scope>
</reference>
<dbReference type="OrthoDB" id="293862at2759"/>
<comment type="caution">
    <text evidence="4">The sequence shown here is derived from an EMBL/GenBank/DDBJ whole genome shotgun (WGS) entry which is preliminary data.</text>
</comment>
<protein>
    <recommendedName>
        <fullName evidence="6">CSC1/OSCA1-like cytosolic domain-containing protein</fullName>
    </recommendedName>
</protein>
<feature type="domain" description="Anoctamin transmembrane" evidence="2">
    <location>
        <begin position="393"/>
        <end position="634"/>
    </location>
</feature>
<evidence type="ECO:0000313" key="4">
    <source>
        <dbReference type="EMBL" id="CAD8213296.1"/>
    </source>
</evidence>
<proteinExistence type="predicted"/>
<feature type="transmembrane region" description="Helical" evidence="1">
    <location>
        <begin position="647"/>
        <end position="666"/>
    </location>
</feature>
<dbReference type="PANTHER" id="PTHR13018">
    <property type="entry name" value="PROBABLE MEMBRANE PROTEIN DUF221-RELATED"/>
    <property type="match status" value="1"/>
</dbReference>
<evidence type="ECO:0008006" key="6">
    <source>
        <dbReference type="Google" id="ProtNLM"/>
    </source>
</evidence>
<sequence length="791" mass="91024">MKMRSSAFKQFRFNHTNNNEQEFDIFYMLNQVLQVIGVQQNEEQQMEAIYDDFQRPPKIKIAMMHAAATKFAKTDPNIDLDKTNVCPCCGLPAVIEEIPLCSSRNEFSFNGSGIALYFDFLVFSGVIVFAYIAISCGYDIYANYHGKRCSQIQSSIADKCKTDFFNQFSLTNDYEHLDETRSILNFISQVVILFLTLFYRRHISKIAMELDDAAILASDFSIIVENIPRDAKEPEIQEYFSQPFQNETVEFRKLCIAYEIQPYLKLNTQKQLKETVLTKVLELEAEGKQIPKSIPPRVQLVEEIEKISKELDYMEDHRATIFDFSGICIITYNYEKQADNVCKTFKSTRFQILLDQLGFEQNEFKKFRNNNLFVRKAPEPGDIIWGNLGITIKEQYKRTLITNAMTLFLLAIGFGLLVALSYAQNIINKHISKGSTAEAAIITLLGFASSILISIINVVLAKMIIKFAELEQQATRTDYNVSVAYKMGVAQFLNTAILTLIINLFIQEDIVTLDQAIWQTGGLNSDVMLIFITNSIMPWLTLLLDINYFYKLYVRRKIIMQGENCKYTQNEANQAFEGPTIDLSQKYAKLCKTLLFTFLYAALLPLGVCFTFISIVCIYWTEKYLLIRRDSKPAPTGSAMAEAMIDFYIELILLLFSLGCTFWEWVNYDKVHILTWLQLGLSTLHYFIPIQKICGCIVDLGIDNATVESYDEKFLTFYDDYDRRNPVTLDAAKEKWIKIQQETVQPTPQPKTATQLKQYHQIQHITTGSTKIHPLNSRNSREIDDLQQLQV</sequence>